<dbReference type="RefSeq" id="WP_372561457.1">
    <property type="nucleotide sequence ID" value="NZ_JBGOSP010000002.1"/>
</dbReference>
<gene>
    <name evidence="2" type="ORF">ACEG43_04540</name>
</gene>
<dbReference type="SUPFAM" id="SSF53067">
    <property type="entry name" value="Actin-like ATPase domain"/>
    <property type="match status" value="1"/>
</dbReference>
<dbReference type="Proteomes" id="UP001571476">
    <property type="component" value="Unassembled WGS sequence"/>
</dbReference>
<name>A0ABV4SBX3_9ACTN</name>
<dbReference type="EMBL" id="JBGOSP010000002">
    <property type="protein sequence ID" value="MFA3835457.1"/>
    <property type="molecule type" value="Genomic_DNA"/>
</dbReference>
<evidence type="ECO:0000313" key="3">
    <source>
        <dbReference type="Proteomes" id="UP001571476"/>
    </source>
</evidence>
<accession>A0ABV4SBX3</accession>
<comment type="similarity">
    <text evidence="1">Belongs to the ROK (NagC/XylR) family.</text>
</comment>
<dbReference type="PANTHER" id="PTHR18964">
    <property type="entry name" value="ROK (REPRESSOR, ORF, KINASE) FAMILY"/>
    <property type="match status" value="1"/>
</dbReference>
<evidence type="ECO:0000313" key="2">
    <source>
        <dbReference type="EMBL" id="MFA3835457.1"/>
    </source>
</evidence>
<sequence>MLTPVLEIGGTHVTAALVDLDGGMVHEQVRAPLPAQGSVDEILGAVAGAAARLVAPAAAPWGVAVPGPFDYEAGIGLFEGVGKFESLYGIDLRAELQRRLTPEPGALRFLNDADAFGIGEYAAGAAAGHERALCVTLGSGIGSAFVDHGEPVNEGPLVPQDGSAHLLTYGDRPLEDTVSRRGIRAAYARAALDDPDVVPDVRTIAELARGGDRYARVVLDHAFRALGETLAPWIDRFEATVLVVGGSIAASWDLIEVPLRIGLSEGPDTSSARRLTVRTALRPQDAPLLGAAWWARRPHVTTTIRDVGSP</sequence>
<dbReference type="Pfam" id="PF00480">
    <property type="entry name" value="ROK"/>
    <property type="match status" value="2"/>
</dbReference>
<protein>
    <submittedName>
        <fullName evidence="2">ROK family protein</fullName>
    </submittedName>
</protein>
<keyword evidence="3" id="KW-1185">Reference proteome</keyword>
<proteinExistence type="inferred from homology"/>
<dbReference type="PANTHER" id="PTHR18964:SF169">
    <property type="entry name" value="N-ACETYLMANNOSAMINE KINASE"/>
    <property type="match status" value="1"/>
</dbReference>
<reference evidence="2 3" key="1">
    <citation type="submission" date="2024-08" db="EMBL/GenBank/DDBJ databases">
        <title>Genome sequence of Streptomyces aureus CACIA-1.46HGO.</title>
        <authorList>
            <person name="Evangelista-Martinez Z."/>
        </authorList>
    </citation>
    <scope>NUCLEOTIDE SEQUENCE [LARGE SCALE GENOMIC DNA]</scope>
    <source>
        <strain evidence="2 3">CACIA-1.46HGO</strain>
    </source>
</reference>
<comment type="caution">
    <text evidence="2">The sequence shown here is derived from an EMBL/GenBank/DDBJ whole genome shotgun (WGS) entry which is preliminary data.</text>
</comment>
<dbReference type="InterPro" id="IPR000600">
    <property type="entry name" value="ROK"/>
</dbReference>
<dbReference type="InterPro" id="IPR043129">
    <property type="entry name" value="ATPase_NBD"/>
</dbReference>
<organism evidence="2 3">
    <name type="scientific">Streptomyces aureus</name>
    <dbReference type="NCBI Taxonomy" id="193461"/>
    <lineage>
        <taxon>Bacteria</taxon>
        <taxon>Bacillati</taxon>
        <taxon>Actinomycetota</taxon>
        <taxon>Actinomycetes</taxon>
        <taxon>Kitasatosporales</taxon>
        <taxon>Streptomycetaceae</taxon>
        <taxon>Streptomyces</taxon>
    </lineage>
</organism>
<evidence type="ECO:0000256" key="1">
    <source>
        <dbReference type="ARBA" id="ARBA00006479"/>
    </source>
</evidence>
<dbReference type="Gene3D" id="3.30.420.40">
    <property type="match status" value="2"/>
</dbReference>